<dbReference type="Proteomes" id="UP000195514">
    <property type="component" value="Chromosome I"/>
</dbReference>
<dbReference type="InterPro" id="IPR028098">
    <property type="entry name" value="Glyco_trans_4-like_N"/>
</dbReference>
<evidence type="ECO:0000313" key="3">
    <source>
        <dbReference type="EMBL" id="SMX53888.1"/>
    </source>
</evidence>
<protein>
    <submittedName>
        <fullName evidence="3">Putative glycosyltransferase</fullName>
        <ecNumber evidence="3">2.4.-.-</ecNumber>
    </submittedName>
</protein>
<dbReference type="InterPro" id="IPR001296">
    <property type="entry name" value="Glyco_trans_1"/>
</dbReference>
<dbReference type="InterPro" id="IPR050194">
    <property type="entry name" value="Glycosyltransferase_grp1"/>
</dbReference>
<dbReference type="Gene3D" id="3.40.50.2000">
    <property type="entry name" value="Glycogen Phosphorylase B"/>
    <property type="match status" value="2"/>
</dbReference>
<evidence type="ECO:0000259" key="2">
    <source>
        <dbReference type="Pfam" id="PF13439"/>
    </source>
</evidence>
<dbReference type="GO" id="GO:0016757">
    <property type="term" value="F:glycosyltransferase activity"/>
    <property type="evidence" value="ECO:0007669"/>
    <property type="project" value="UniProtKB-KW"/>
</dbReference>
<proteinExistence type="predicted"/>
<keyword evidence="4" id="KW-1185">Reference proteome</keyword>
<dbReference type="RefSeq" id="WP_231941005.1">
    <property type="nucleotide sequence ID" value="NZ_LT859958.1"/>
</dbReference>
<dbReference type="PANTHER" id="PTHR45947">
    <property type="entry name" value="SULFOQUINOVOSYL TRANSFERASE SQD2"/>
    <property type="match status" value="1"/>
</dbReference>
<dbReference type="EC" id="2.4.-.-" evidence="3"/>
<dbReference type="PANTHER" id="PTHR45947:SF3">
    <property type="entry name" value="SULFOQUINOVOSYL TRANSFERASE SQD2"/>
    <property type="match status" value="1"/>
</dbReference>
<evidence type="ECO:0000259" key="1">
    <source>
        <dbReference type="Pfam" id="PF00534"/>
    </source>
</evidence>
<name>A0A1Y6K4U3_9CHLR</name>
<evidence type="ECO:0000313" key="4">
    <source>
        <dbReference type="Proteomes" id="UP000195514"/>
    </source>
</evidence>
<dbReference type="KEGG" id="abat:CFX1CAM_0823"/>
<organism evidence="3 4">
    <name type="scientific">Candidatus Brevifilum fermentans</name>
    <dbReference type="NCBI Taxonomy" id="1986204"/>
    <lineage>
        <taxon>Bacteria</taxon>
        <taxon>Bacillati</taxon>
        <taxon>Chloroflexota</taxon>
        <taxon>Anaerolineae</taxon>
        <taxon>Anaerolineales</taxon>
        <taxon>Anaerolineaceae</taxon>
        <taxon>Candidatus Brevifilum</taxon>
    </lineage>
</organism>
<dbReference type="EMBL" id="LT859958">
    <property type="protein sequence ID" value="SMX53888.1"/>
    <property type="molecule type" value="Genomic_DNA"/>
</dbReference>
<gene>
    <name evidence="3" type="ORF">CFX1CAM_0823</name>
</gene>
<feature type="domain" description="Glycosyl transferase family 1" evidence="1">
    <location>
        <begin position="209"/>
        <end position="388"/>
    </location>
</feature>
<dbReference type="Pfam" id="PF00534">
    <property type="entry name" value="Glycos_transf_1"/>
    <property type="match status" value="1"/>
</dbReference>
<sequence>MINIAMLSYHTCPLAILGGKNTGGMNVYVRELTRFLGQEGVHADVFTRSQDEHVPSVSHDLGYFNRVVHIPAGPEYDLPNEKIWGYTDAFAEGIVEFAKRKGIRYDLIHAHYWMSGRAGAILKTHWNVPMLQMFHTLGLMKQQIARSADEFEGDYRIVGEMEVMAAADRIIAATEAEFDQLRSLYGVNPEKITIIPPGVDTHHFYPIPQDEAKEAIGIPVQDRMALFVGRIEPLKGLDTLVRAMSIVKNTCKSFRCPHYLVIIGGDPEEDPDEMSAEMARIQSLCQDLGLNEMILFLGKRGQATLPYYYAAAEVVVMPSHYESFGIVALEAMACGTPVIASRVGGLAHLIQDGQTGFTIPMQDPNALAEKLRLVFVDTELRARLSAQAVDYAQGFRWESITQQIHQVYQEMISPSA</sequence>
<dbReference type="SUPFAM" id="SSF53756">
    <property type="entry name" value="UDP-Glycosyltransferase/glycogen phosphorylase"/>
    <property type="match status" value="1"/>
</dbReference>
<reference evidence="4" key="1">
    <citation type="submission" date="2017-05" db="EMBL/GenBank/DDBJ databases">
        <authorList>
            <person name="Kirkegaard R."/>
            <person name="Mcilroy J S."/>
        </authorList>
    </citation>
    <scope>NUCLEOTIDE SEQUENCE [LARGE SCALE GENOMIC DNA]</scope>
</reference>
<dbReference type="AlphaFoldDB" id="A0A1Y6K4U3"/>
<dbReference type="Pfam" id="PF13439">
    <property type="entry name" value="Glyco_transf_4"/>
    <property type="match status" value="1"/>
</dbReference>
<accession>A0A1Y6K4U3</accession>
<keyword evidence="3" id="KW-0328">Glycosyltransferase</keyword>
<keyword evidence="3" id="KW-0808">Transferase</keyword>
<feature type="domain" description="Glycosyltransferase subfamily 4-like N-terminal" evidence="2">
    <location>
        <begin position="23"/>
        <end position="202"/>
    </location>
</feature>